<proteinExistence type="predicted"/>
<organism evidence="6 7">
    <name type="scientific">Basidiobolus meristosporus CBS 931.73</name>
    <dbReference type="NCBI Taxonomy" id="1314790"/>
    <lineage>
        <taxon>Eukaryota</taxon>
        <taxon>Fungi</taxon>
        <taxon>Fungi incertae sedis</taxon>
        <taxon>Zoopagomycota</taxon>
        <taxon>Entomophthoromycotina</taxon>
        <taxon>Basidiobolomycetes</taxon>
        <taxon>Basidiobolales</taxon>
        <taxon>Basidiobolaceae</taxon>
        <taxon>Basidiobolus</taxon>
    </lineage>
</organism>
<protein>
    <submittedName>
        <fullName evidence="6">Uncharacterized protein</fullName>
    </submittedName>
</protein>
<comment type="subcellular location">
    <subcellularLocation>
        <location evidence="1">Membrane</location>
        <topology evidence="1">Multi-pass membrane protein</topology>
    </subcellularLocation>
</comment>
<feature type="transmembrane region" description="Helical" evidence="5">
    <location>
        <begin position="186"/>
        <end position="211"/>
    </location>
</feature>
<keyword evidence="3 5" id="KW-1133">Transmembrane helix</keyword>
<dbReference type="GO" id="GO:0016020">
    <property type="term" value="C:membrane"/>
    <property type="evidence" value="ECO:0007669"/>
    <property type="project" value="UniProtKB-SubCell"/>
</dbReference>
<dbReference type="InParanoid" id="A0A1Y1XS03"/>
<keyword evidence="4 5" id="KW-0472">Membrane</keyword>
<evidence type="ECO:0000313" key="6">
    <source>
        <dbReference type="EMBL" id="ORX88542.1"/>
    </source>
</evidence>
<dbReference type="Gene3D" id="1.20.1740.10">
    <property type="entry name" value="Amino acid/polyamine transporter I"/>
    <property type="match status" value="1"/>
</dbReference>
<comment type="caution">
    <text evidence="6">The sequence shown here is derived from an EMBL/GenBank/DDBJ whole genome shotgun (WGS) entry which is preliminary data.</text>
</comment>
<dbReference type="FunCoup" id="A0A1Y1XS03">
    <property type="interactions" value="81"/>
</dbReference>
<accession>A0A1Y1XS03</accession>
<dbReference type="GO" id="GO:0015179">
    <property type="term" value="F:L-amino acid transmembrane transporter activity"/>
    <property type="evidence" value="ECO:0007669"/>
    <property type="project" value="TreeGrafter"/>
</dbReference>
<evidence type="ECO:0000256" key="3">
    <source>
        <dbReference type="ARBA" id="ARBA00022989"/>
    </source>
</evidence>
<dbReference type="PANTHER" id="PTHR11785">
    <property type="entry name" value="AMINO ACID TRANSPORTER"/>
    <property type="match status" value="1"/>
</dbReference>
<gene>
    <name evidence="6" type="ORF">K493DRAFT_197362</name>
</gene>
<feature type="transmembrane region" description="Helical" evidence="5">
    <location>
        <begin position="71"/>
        <end position="90"/>
    </location>
</feature>
<dbReference type="PANTHER" id="PTHR11785:SF353">
    <property type="entry name" value="METHIONINE TRANSPORTER (EUROFUNG)"/>
    <property type="match status" value="1"/>
</dbReference>
<feature type="transmembrane region" description="Helical" evidence="5">
    <location>
        <begin position="160"/>
        <end position="180"/>
    </location>
</feature>
<dbReference type="InterPro" id="IPR050598">
    <property type="entry name" value="AminoAcid_Transporter"/>
</dbReference>
<dbReference type="OrthoDB" id="5982228at2759"/>
<feature type="non-terminal residue" evidence="6">
    <location>
        <position position="1"/>
    </location>
</feature>
<feature type="non-terminal residue" evidence="6">
    <location>
        <position position="258"/>
    </location>
</feature>
<evidence type="ECO:0000256" key="2">
    <source>
        <dbReference type="ARBA" id="ARBA00022692"/>
    </source>
</evidence>
<dbReference type="EMBL" id="MCFE01000520">
    <property type="protein sequence ID" value="ORX88542.1"/>
    <property type="molecule type" value="Genomic_DNA"/>
</dbReference>
<feature type="transmembrane region" description="Helical" evidence="5">
    <location>
        <begin position="223"/>
        <end position="246"/>
    </location>
</feature>
<evidence type="ECO:0000256" key="4">
    <source>
        <dbReference type="ARBA" id="ARBA00023136"/>
    </source>
</evidence>
<name>A0A1Y1XS03_9FUNG</name>
<evidence type="ECO:0000256" key="1">
    <source>
        <dbReference type="ARBA" id="ARBA00004141"/>
    </source>
</evidence>
<dbReference type="Pfam" id="PF13520">
    <property type="entry name" value="AA_permease_2"/>
    <property type="match status" value="1"/>
</dbReference>
<reference evidence="6 7" key="1">
    <citation type="submission" date="2016-07" db="EMBL/GenBank/DDBJ databases">
        <title>Pervasive Adenine N6-methylation of Active Genes in Fungi.</title>
        <authorList>
            <consortium name="DOE Joint Genome Institute"/>
            <person name="Mondo S.J."/>
            <person name="Dannebaum R.O."/>
            <person name="Kuo R.C."/>
            <person name="Labutti K."/>
            <person name="Haridas S."/>
            <person name="Kuo A."/>
            <person name="Salamov A."/>
            <person name="Ahrendt S.R."/>
            <person name="Lipzen A."/>
            <person name="Sullivan W."/>
            <person name="Andreopoulos W.B."/>
            <person name="Clum A."/>
            <person name="Lindquist E."/>
            <person name="Daum C."/>
            <person name="Ramamoorthy G.K."/>
            <person name="Gryganskyi A."/>
            <person name="Culley D."/>
            <person name="Magnuson J.K."/>
            <person name="James T.Y."/>
            <person name="O'Malley M.A."/>
            <person name="Stajich J.E."/>
            <person name="Spatafora J.W."/>
            <person name="Visel A."/>
            <person name="Grigoriev I.V."/>
        </authorList>
    </citation>
    <scope>NUCLEOTIDE SEQUENCE [LARGE SCALE GENOMIC DNA]</scope>
    <source>
        <strain evidence="6 7">CBS 931.73</strain>
    </source>
</reference>
<dbReference type="InterPro" id="IPR002293">
    <property type="entry name" value="AA/rel_permease1"/>
</dbReference>
<keyword evidence="7" id="KW-1185">Reference proteome</keyword>
<keyword evidence="2 5" id="KW-0812">Transmembrane</keyword>
<dbReference type="STRING" id="1314790.A0A1Y1XS03"/>
<dbReference type="Proteomes" id="UP000193498">
    <property type="component" value="Unassembled WGS sequence"/>
</dbReference>
<evidence type="ECO:0000256" key="5">
    <source>
        <dbReference type="SAM" id="Phobius"/>
    </source>
</evidence>
<dbReference type="AlphaFoldDB" id="A0A1Y1XS03"/>
<feature type="transmembrane region" description="Helical" evidence="5">
    <location>
        <begin position="110"/>
        <end position="139"/>
    </location>
</feature>
<sequence>IFGCGAGIAQGATVFGSNLIYAIGGPDYTNPWGERGVGMVGLLGGLPDRPDLKENFSFHNTTSSVGSHADAIYFVIFAYGGWNILPISVIQDSRITVAANLFNRAFGGIFGSRILPVFVGLSSFGYVGGITFSGSRVILEASRDGYLPFDRVFARSNATLQTPMNSLILLYGISMVFLLAPPPGSVFQFIVAFAGYGSSFFTALSVIGLLLLRFREPNIHRPIRVPIVVALVFILCCFYILAFVFVPPVKKPEHYPYY</sequence>
<evidence type="ECO:0000313" key="7">
    <source>
        <dbReference type="Proteomes" id="UP000193498"/>
    </source>
</evidence>